<feature type="region of interest" description="Disordered" evidence="1">
    <location>
        <begin position="1"/>
        <end position="35"/>
    </location>
</feature>
<keyword evidence="3" id="KW-1185">Reference proteome</keyword>
<dbReference type="InterPro" id="IPR029063">
    <property type="entry name" value="SAM-dependent_MTases_sf"/>
</dbReference>
<dbReference type="EMBL" id="KZ613485">
    <property type="protein sequence ID" value="PMD20450.1"/>
    <property type="molecule type" value="Genomic_DNA"/>
</dbReference>
<feature type="compositionally biased region" description="Basic and acidic residues" evidence="1">
    <location>
        <begin position="181"/>
        <end position="194"/>
    </location>
</feature>
<feature type="compositionally biased region" description="Basic residues" evidence="1">
    <location>
        <begin position="787"/>
        <end position="800"/>
    </location>
</feature>
<evidence type="ECO:0000313" key="3">
    <source>
        <dbReference type="Proteomes" id="UP000235672"/>
    </source>
</evidence>
<proteinExistence type="predicted"/>
<evidence type="ECO:0000256" key="1">
    <source>
        <dbReference type="SAM" id="MobiDB-lite"/>
    </source>
</evidence>
<dbReference type="Proteomes" id="UP000235672">
    <property type="component" value="Unassembled WGS sequence"/>
</dbReference>
<feature type="region of interest" description="Disordered" evidence="1">
    <location>
        <begin position="644"/>
        <end position="719"/>
    </location>
</feature>
<feature type="compositionally biased region" description="Polar residues" evidence="1">
    <location>
        <begin position="477"/>
        <end position="487"/>
    </location>
</feature>
<evidence type="ECO:0008006" key="4">
    <source>
        <dbReference type="Google" id="ProtNLM"/>
    </source>
</evidence>
<organism evidence="2 3">
    <name type="scientific">Hyaloscypha hepaticicola</name>
    <dbReference type="NCBI Taxonomy" id="2082293"/>
    <lineage>
        <taxon>Eukaryota</taxon>
        <taxon>Fungi</taxon>
        <taxon>Dikarya</taxon>
        <taxon>Ascomycota</taxon>
        <taxon>Pezizomycotina</taxon>
        <taxon>Leotiomycetes</taxon>
        <taxon>Helotiales</taxon>
        <taxon>Hyaloscyphaceae</taxon>
        <taxon>Hyaloscypha</taxon>
    </lineage>
</organism>
<feature type="compositionally biased region" description="Low complexity" evidence="1">
    <location>
        <begin position="601"/>
        <end position="613"/>
    </location>
</feature>
<feature type="region of interest" description="Disordered" evidence="1">
    <location>
        <begin position="1060"/>
        <end position="1130"/>
    </location>
</feature>
<feature type="region of interest" description="Disordered" evidence="1">
    <location>
        <begin position="1155"/>
        <end position="1215"/>
    </location>
</feature>
<feature type="compositionally biased region" description="Polar residues" evidence="1">
    <location>
        <begin position="1163"/>
        <end position="1179"/>
    </location>
</feature>
<feature type="compositionally biased region" description="Low complexity" evidence="1">
    <location>
        <begin position="397"/>
        <end position="407"/>
    </location>
</feature>
<feature type="compositionally biased region" description="Pro residues" evidence="1">
    <location>
        <begin position="893"/>
        <end position="904"/>
    </location>
</feature>
<feature type="compositionally biased region" description="Basic and acidic residues" evidence="1">
    <location>
        <begin position="341"/>
        <end position="357"/>
    </location>
</feature>
<reference evidence="2 3" key="1">
    <citation type="submission" date="2016-05" db="EMBL/GenBank/DDBJ databases">
        <title>A degradative enzymes factory behind the ericoid mycorrhizal symbiosis.</title>
        <authorList>
            <consortium name="DOE Joint Genome Institute"/>
            <person name="Martino E."/>
            <person name="Morin E."/>
            <person name="Grelet G."/>
            <person name="Kuo A."/>
            <person name="Kohler A."/>
            <person name="Daghino S."/>
            <person name="Barry K."/>
            <person name="Choi C."/>
            <person name="Cichocki N."/>
            <person name="Clum A."/>
            <person name="Copeland A."/>
            <person name="Hainaut M."/>
            <person name="Haridas S."/>
            <person name="Labutti K."/>
            <person name="Lindquist E."/>
            <person name="Lipzen A."/>
            <person name="Khouja H.-R."/>
            <person name="Murat C."/>
            <person name="Ohm R."/>
            <person name="Olson A."/>
            <person name="Spatafora J."/>
            <person name="Veneault-Fourrey C."/>
            <person name="Henrissat B."/>
            <person name="Grigoriev I."/>
            <person name="Martin F."/>
            <person name="Perotto S."/>
        </authorList>
    </citation>
    <scope>NUCLEOTIDE SEQUENCE [LARGE SCALE GENOMIC DNA]</scope>
    <source>
        <strain evidence="2 3">UAMH 7357</strain>
    </source>
</reference>
<feature type="region of interest" description="Disordered" evidence="1">
    <location>
        <begin position="966"/>
        <end position="1033"/>
    </location>
</feature>
<dbReference type="OrthoDB" id="5382952at2759"/>
<feature type="compositionally biased region" description="Basic and acidic residues" evidence="1">
    <location>
        <begin position="1202"/>
        <end position="1215"/>
    </location>
</feature>
<feature type="compositionally biased region" description="Low complexity" evidence="1">
    <location>
        <begin position="529"/>
        <end position="540"/>
    </location>
</feature>
<accession>A0A2J6Q2D8</accession>
<dbReference type="Gene3D" id="3.40.50.150">
    <property type="entry name" value="Vaccinia Virus protein VP39"/>
    <property type="match status" value="1"/>
</dbReference>
<gene>
    <name evidence="2" type="ORF">NA56DRAFT_181679</name>
</gene>
<feature type="region of interest" description="Disordered" evidence="1">
    <location>
        <begin position="787"/>
        <end position="811"/>
    </location>
</feature>
<feature type="compositionally biased region" description="Basic and acidic residues" evidence="1">
    <location>
        <begin position="670"/>
        <end position="681"/>
    </location>
</feature>
<evidence type="ECO:0000313" key="2">
    <source>
        <dbReference type="EMBL" id="PMD20450.1"/>
    </source>
</evidence>
<feature type="region of interest" description="Disordered" evidence="1">
    <location>
        <begin position="1433"/>
        <end position="1464"/>
    </location>
</feature>
<feature type="compositionally biased region" description="Low complexity" evidence="1">
    <location>
        <begin position="130"/>
        <end position="142"/>
    </location>
</feature>
<protein>
    <recommendedName>
        <fullName evidence="4">Methyltransferase type 11 domain-containing protein</fullName>
    </recommendedName>
</protein>
<feature type="compositionally biased region" description="Low complexity" evidence="1">
    <location>
        <begin position="323"/>
        <end position="337"/>
    </location>
</feature>
<feature type="region of interest" description="Disordered" evidence="1">
    <location>
        <begin position="878"/>
        <end position="948"/>
    </location>
</feature>
<feature type="compositionally biased region" description="Polar residues" evidence="1">
    <location>
        <begin position="264"/>
        <end position="275"/>
    </location>
</feature>
<feature type="compositionally biased region" description="Low complexity" evidence="1">
    <location>
        <begin position="644"/>
        <end position="669"/>
    </location>
</feature>
<dbReference type="STRING" id="1745343.A0A2J6Q2D8"/>
<name>A0A2J6Q2D8_9HELO</name>
<sequence>MASYKSGFDPPTRPGETGRSRRMGQYMTPGQTKEHREADIAHISGQMEARRLYAPVNRQVQTGLPRPNLRDPSATARPEVQKPGTGSRFGFGRAASKTVARADPPQLRGKSSRNVLRRKPSSIAQGAEGSRSPMDRSVSSSPTKWNTTAEERPSIDASLRAAEAYNEIYTRNRARAPPAKETPRIIPELDRYRSIPDQGSRPVAEVPHKLSTQDLPPPTPLLSGTPVYSSSYSHHRYSGYSGSGYSGSPSTRFSESPGPGAYSRDTTPTSISSMSPGIIAPLKTPSRVRQGSPAVNRPPVSMRGRSGSNAHETEAPVVDPQGLPSLRESLTSSSSNSTVKGEGKSREDKTGEVKSREGNSPQDKKKKKRLSPLPPSPPPRKSSQKFKKNRPEEQESPSKPSQAPAKPVMVSPELSSPEKPRNAPLHIRQKSNPPVRPSREGAPGLQSQLADMAPIIQSNLAGLSFPDRRRSTLPKMTASSPLQTQLPSPAFRRPSADSPSPIITSPREGTPAPSGLGIVPDLKPPIKLSSSSGTRTPSPSVANSKPRFGIFGRRTKTAPEQVPTVRKGPQAGTGHEGYGRYAVRGRSSSTGGLGRGRDRSISAASSSQESFGSTRTHDPFLLERMSPVIIAGGGDIVENRNASSEFYRSESSTSISLVAPSSNDSGSVSHSHEVSRTHEVARTTLWPSALPREATKRQSAIAPKGRRPSDSSDDGIGKGSLAFRRSMQRLNNPASALHLPRPLNISKLTGPESITSLDASIMSDESQADMQIELGTGRKGVISKPKKLEKRPRSPRKWNFFHRSQPKPQAPPALQVMVGKSAPKSIPHYALLDSSDEQQDPLGMPDLEDILRDADVISLSNEELDLLQFGEVREEVEDVPEAEKSEENLPIMSPSPAPMTPEPPTDLHLVKETAPTRPSRLPQVGRIPKVISARPQATSPKSFSRPFARLSTIQPIQASISTIDKDSVAVGPSPEKPSTPEPFLGVRKDDRQSSADSKTDSTAASHKDFLAFSPRKNSEATTSSSGGLSFAGTTAVIPDPHAALEEDEVWDEYDDLIETNDNDDTIKVPTSATSSHGGPFQYESYESRRMRKSKIQPPKESPTLAQPPQIKEPAAYVERRSAVTSSSTYSADMSARMKDLLTTVQTPTTPMSFSDFFSAYGERNNSTPRKPRNSSNLSPKPQRDSSGSRHSRVPSAIAKLAAPEEERDRERERVVESPISQVNLRVGSMTVSKWLTFGHVLFSPAREDIIASSFYSSSKTHSILVIDGLGNDDWSFYASETYSHSTFYNLSPTRPISPSQQQSTNLPLTPQNHRQVQYPSPANKFPFPSGMFNVVVCRFPPALTLSSYNNIVSESKRVLKPGGYLELAILDLDMLSMGPKSRRAVRALKMRLQATDPSLVISSASDVILKAVGKRGFTGVKSCNVGVPVASAIPSPPLERNDTESQRQAQGGSGKGREQGENEELSLTDLLRSSTSSTAAVVGLDRAEVDDTITKMVAKVGRFWYSRCYEHIVAGNRGDSIWQDRKLLEECEAWNSSFKLVVAYAQKPVMGRRRTNSV</sequence>
<feature type="region of interest" description="Disordered" evidence="1">
    <location>
        <begin position="55"/>
        <end position="619"/>
    </location>
</feature>
<feature type="compositionally biased region" description="Basic and acidic residues" evidence="1">
    <location>
        <begin position="986"/>
        <end position="1009"/>
    </location>
</feature>
<dbReference type="SUPFAM" id="SSF53335">
    <property type="entry name" value="S-adenosyl-L-methionine-dependent methyltransferases"/>
    <property type="match status" value="1"/>
</dbReference>